<dbReference type="InterPro" id="IPR042178">
    <property type="entry name" value="Serpin_sf_1"/>
</dbReference>
<dbReference type="SUPFAM" id="SSF56574">
    <property type="entry name" value="Serpins"/>
    <property type="match status" value="1"/>
</dbReference>
<protein>
    <recommendedName>
        <fullName evidence="1">Serpin domain-containing protein</fullName>
    </recommendedName>
</protein>
<dbReference type="AlphaFoldDB" id="A0A3P7MF23"/>
<reference evidence="2 3" key="1">
    <citation type="submission" date="2018-11" db="EMBL/GenBank/DDBJ databases">
        <authorList>
            <consortium name="Pathogen Informatics"/>
        </authorList>
    </citation>
    <scope>NUCLEOTIDE SEQUENCE [LARGE SCALE GENOMIC DNA]</scope>
</reference>
<dbReference type="OrthoDB" id="9518664at2759"/>
<accession>A0A3P7MF23</accession>
<sequence>MHQNYFFAQTSRKARCLLLFLESAAALLWYLTHRYVHTAKFNTVIANASFLLRLDFLSKKIFGSTHPAVGRTQILRPKICDSVPRNDRRCKHAQYSSPFLTAETDFGLEMLRQKTPDECTVVSPLSVIFALNMVQAGAEGTTKSQIIDLISKGVSSIKTHKSEIVKSKLESAGSSDDDTLQFYSDLMRQILDSTSNAQIRIANGFFFR</sequence>
<dbReference type="InterPro" id="IPR036186">
    <property type="entry name" value="Serpin_sf"/>
</dbReference>
<evidence type="ECO:0000313" key="3">
    <source>
        <dbReference type="Proteomes" id="UP000271889"/>
    </source>
</evidence>
<proteinExistence type="predicted"/>
<evidence type="ECO:0000313" key="2">
    <source>
        <dbReference type="EMBL" id="VDN28084.1"/>
    </source>
</evidence>
<dbReference type="InterPro" id="IPR023796">
    <property type="entry name" value="Serpin_dom"/>
</dbReference>
<evidence type="ECO:0000259" key="1">
    <source>
        <dbReference type="Pfam" id="PF00079"/>
    </source>
</evidence>
<gene>
    <name evidence="2" type="ORF">CGOC_LOCUS10847</name>
</gene>
<name>A0A3P7MF23_CYLGO</name>
<feature type="domain" description="Serpin" evidence="1">
    <location>
        <begin position="104"/>
        <end position="207"/>
    </location>
</feature>
<dbReference type="Proteomes" id="UP000271889">
    <property type="component" value="Unassembled WGS sequence"/>
</dbReference>
<organism evidence="2 3">
    <name type="scientific">Cylicostephanus goldi</name>
    <name type="common">Nematode worm</name>
    <dbReference type="NCBI Taxonomy" id="71465"/>
    <lineage>
        <taxon>Eukaryota</taxon>
        <taxon>Metazoa</taxon>
        <taxon>Ecdysozoa</taxon>
        <taxon>Nematoda</taxon>
        <taxon>Chromadorea</taxon>
        <taxon>Rhabditida</taxon>
        <taxon>Rhabditina</taxon>
        <taxon>Rhabditomorpha</taxon>
        <taxon>Strongyloidea</taxon>
        <taxon>Strongylidae</taxon>
        <taxon>Cylicostephanus</taxon>
    </lineage>
</organism>
<dbReference type="EMBL" id="UYRV01113225">
    <property type="protein sequence ID" value="VDN28084.1"/>
    <property type="molecule type" value="Genomic_DNA"/>
</dbReference>
<dbReference type="Gene3D" id="3.30.497.10">
    <property type="entry name" value="Antithrombin, subunit I, domain 2"/>
    <property type="match status" value="1"/>
</dbReference>
<keyword evidence="3" id="KW-1185">Reference proteome</keyword>
<dbReference type="Pfam" id="PF00079">
    <property type="entry name" value="Serpin"/>
    <property type="match status" value="1"/>
</dbReference>